<accession>A0A1F5BTB6</accession>
<keyword evidence="1" id="KW-1133">Transmembrane helix</keyword>
<evidence type="ECO:0008006" key="4">
    <source>
        <dbReference type="Google" id="ProtNLM"/>
    </source>
</evidence>
<dbReference type="Proteomes" id="UP000176650">
    <property type="component" value="Unassembled WGS sequence"/>
</dbReference>
<organism evidence="2 3">
    <name type="scientific">Candidatus Azambacteria bacterium RIFCSPLOWO2_01_FULL_46_25</name>
    <dbReference type="NCBI Taxonomy" id="1797298"/>
    <lineage>
        <taxon>Bacteria</taxon>
        <taxon>Candidatus Azamiibacteriota</taxon>
    </lineage>
</organism>
<dbReference type="AlphaFoldDB" id="A0A1F5BTB6"/>
<dbReference type="STRING" id="1797298.A2988_01905"/>
<feature type="transmembrane region" description="Helical" evidence="1">
    <location>
        <begin position="89"/>
        <end position="107"/>
    </location>
</feature>
<dbReference type="EMBL" id="MEYS01000003">
    <property type="protein sequence ID" value="OGD33809.1"/>
    <property type="molecule type" value="Genomic_DNA"/>
</dbReference>
<keyword evidence="1" id="KW-0472">Membrane</keyword>
<reference evidence="2 3" key="1">
    <citation type="journal article" date="2016" name="Nat. Commun.">
        <title>Thousands of microbial genomes shed light on interconnected biogeochemical processes in an aquifer system.</title>
        <authorList>
            <person name="Anantharaman K."/>
            <person name="Brown C.T."/>
            <person name="Hug L.A."/>
            <person name="Sharon I."/>
            <person name="Castelle C.J."/>
            <person name="Probst A.J."/>
            <person name="Thomas B.C."/>
            <person name="Singh A."/>
            <person name="Wilkins M.J."/>
            <person name="Karaoz U."/>
            <person name="Brodie E.L."/>
            <person name="Williams K.H."/>
            <person name="Hubbard S.S."/>
            <person name="Banfield J.F."/>
        </authorList>
    </citation>
    <scope>NUCLEOTIDE SEQUENCE [LARGE SCALE GENOMIC DNA]</scope>
</reference>
<evidence type="ECO:0000313" key="2">
    <source>
        <dbReference type="EMBL" id="OGD33809.1"/>
    </source>
</evidence>
<gene>
    <name evidence="2" type="ORF">A2988_01905</name>
</gene>
<feature type="transmembrane region" description="Helical" evidence="1">
    <location>
        <begin position="58"/>
        <end position="77"/>
    </location>
</feature>
<proteinExistence type="predicted"/>
<keyword evidence="1" id="KW-0812">Transmembrane</keyword>
<feature type="transmembrane region" description="Helical" evidence="1">
    <location>
        <begin position="12"/>
        <end position="29"/>
    </location>
</feature>
<sequence>MNHKNMHKVQQLIIHSSPLALGIVASYLFWRSNMLLLALYLLAVLFLILSGKDKKVELWIVLYGMVTGFIIEAVGTSVSGYQSFVQPDIFGIPYWLVVVWGYGFLLMKRVSLIIAAGSPWVRN</sequence>
<name>A0A1F5BTB6_9BACT</name>
<comment type="caution">
    <text evidence="2">The sequence shown here is derived from an EMBL/GenBank/DDBJ whole genome shotgun (WGS) entry which is preliminary data.</text>
</comment>
<protein>
    <recommendedName>
        <fullName evidence="4">DUF2878 domain-containing protein</fullName>
    </recommendedName>
</protein>
<evidence type="ECO:0000313" key="3">
    <source>
        <dbReference type="Proteomes" id="UP000176650"/>
    </source>
</evidence>
<evidence type="ECO:0000256" key="1">
    <source>
        <dbReference type="SAM" id="Phobius"/>
    </source>
</evidence>
<feature type="transmembrane region" description="Helical" evidence="1">
    <location>
        <begin position="35"/>
        <end position="51"/>
    </location>
</feature>